<dbReference type="InterPro" id="IPR036864">
    <property type="entry name" value="Zn2-C6_fun-type_DNA-bd_sf"/>
</dbReference>
<protein>
    <recommendedName>
        <fullName evidence="8">Zn(2)-C6 fungal-type domain-containing protein</fullName>
    </recommendedName>
</protein>
<keyword evidence="10" id="KW-1185">Reference proteome</keyword>
<feature type="compositionally biased region" description="Polar residues" evidence="7">
    <location>
        <begin position="618"/>
        <end position="629"/>
    </location>
</feature>
<feature type="compositionally biased region" description="Acidic residues" evidence="7">
    <location>
        <begin position="1148"/>
        <end position="1158"/>
    </location>
</feature>
<feature type="region of interest" description="Disordered" evidence="7">
    <location>
        <begin position="1299"/>
        <end position="1402"/>
    </location>
</feature>
<feature type="compositionally biased region" description="Low complexity" evidence="7">
    <location>
        <begin position="34"/>
        <end position="54"/>
    </location>
</feature>
<dbReference type="GO" id="GO:0000981">
    <property type="term" value="F:DNA-binding transcription factor activity, RNA polymerase II-specific"/>
    <property type="evidence" value="ECO:0007669"/>
    <property type="project" value="InterPro"/>
</dbReference>
<name>A0A9P6VZZ5_RHOMI</name>
<feature type="compositionally biased region" description="Basic and acidic residues" evidence="7">
    <location>
        <begin position="1018"/>
        <end position="1032"/>
    </location>
</feature>
<comment type="caution">
    <text evidence="9">The sequence shown here is derived from an EMBL/GenBank/DDBJ whole genome shotgun (WGS) entry which is preliminary data.</text>
</comment>
<feature type="compositionally biased region" description="Basic and acidic residues" evidence="7">
    <location>
        <begin position="1097"/>
        <end position="1113"/>
    </location>
</feature>
<feature type="region of interest" description="Disordered" evidence="7">
    <location>
        <begin position="1273"/>
        <end position="1292"/>
    </location>
</feature>
<keyword evidence="4" id="KW-0963">Cytoplasm</keyword>
<dbReference type="PANTHER" id="PTHR31001:SF90">
    <property type="entry name" value="CENTROMERE DNA-BINDING PROTEIN COMPLEX CBF3 SUBUNIT B"/>
    <property type="match status" value="1"/>
</dbReference>
<feature type="compositionally biased region" description="Basic and acidic residues" evidence="7">
    <location>
        <begin position="1340"/>
        <end position="1356"/>
    </location>
</feature>
<feature type="compositionally biased region" description="Acidic residues" evidence="7">
    <location>
        <begin position="1044"/>
        <end position="1057"/>
    </location>
</feature>
<dbReference type="GO" id="GO:0005634">
    <property type="term" value="C:nucleus"/>
    <property type="evidence" value="ECO:0007669"/>
    <property type="project" value="UniProtKB-SubCell"/>
</dbReference>
<dbReference type="CDD" id="cd12148">
    <property type="entry name" value="fungal_TF_MHR"/>
    <property type="match status" value="1"/>
</dbReference>
<feature type="region of interest" description="Disordered" evidence="7">
    <location>
        <begin position="1574"/>
        <end position="1593"/>
    </location>
</feature>
<feature type="region of interest" description="Disordered" evidence="7">
    <location>
        <begin position="687"/>
        <end position="765"/>
    </location>
</feature>
<dbReference type="CDD" id="cd00067">
    <property type="entry name" value="GAL4"/>
    <property type="match status" value="1"/>
</dbReference>
<evidence type="ECO:0000313" key="9">
    <source>
        <dbReference type="EMBL" id="KAG0658821.1"/>
    </source>
</evidence>
<dbReference type="Gene3D" id="4.10.240.10">
    <property type="entry name" value="Zn(2)-C6 fungal-type DNA-binding domain"/>
    <property type="match status" value="1"/>
</dbReference>
<feature type="region of interest" description="Disordered" evidence="7">
    <location>
        <begin position="335"/>
        <end position="355"/>
    </location>
</feature>
<dbReference type="GO" id="GO:0008270">
    <property type="term" value="F:zinc ion binding"/>
    <property type="evidence" value="ECO:0007669"/>
    <property type="project" value="InterPro"/>
</dbReference>
<feature type="region of interest" description="Disordered" evidence="7">
    <location>
        <begin position="1080"/>
        <end position="1181"/>
    </location>
</feature>
<dbReference type="OrthoDB" id="3364175at2759"/>
<feature type="compositionally biased region" description="Basic and acidic residues" evidence="7">
    <location>
        <begin position="1299"/>
        <end position="1326"/>
    </location>
</feature>
<feature type="compositionally biased region" description="Low complexity" evidence="7">
    <location>
        <begin position="277"/>
        <end position="287"/>
    </location>
</feature>
<dbReference type="PROSITE" id="PS50048">
    <property type="entry name" value="ZN2_CY6_FUNGAL_2"/>
    <property type="match status" value="1"/>
</dbReference>
<dbReference type="InterPro" id="IPR005635">
    <property type="entry name" value="Inner_centromere_prot_ARK-bd"/>
</dbReference>
<evidence type="ECO:0000313" key="10">
    <source>
        <dbReference type="Proteomes" id="UP000777482"/>
    </source>
</evidence>
<organism evidence="9 10">
    <name type="scientific">Rhodotorula mucilaginosa</name>
    <name type="common">Yeast</name>
    <name type="synonym">Rhodotorula rubra</name>
    <dbReference type="NCBI Taxonomy" id="5537"/>
    <lineage>
        <taxon>Eukaryota</taxon>
        <taxon>Fungi</taxon>
        <taxon>Dikarya</taxon>
        <taxon>Basidiomycota</taxon>
        <taxon>Pucciniomycotina</taxon>
        <taxon>Microbotryomycetes</taxon>
        <taxon>Sporidiobolales</taxon>
        <taxon>Sporidiobolaceae</taxon>
        <taxon>Rhodotorula</taxon>
    </lineage>
</organism>
<feature type="compositionally biased region" description="Polar residues" evidence="7">
    <location>
        <begin position="693"/>
        <end position="717"/>
    </location>
</feature>
<feature type="compositionally biased region" description="Low complexity" evidence="7">
    <location>
        <begin position="1633"/>
        <end position="1646"/>
    </location>
</feature>
<feature type="domain" description="Zn(2)-C6 fungal-type" evidence="8">
    <location>
        <begin position="1725"/>
        <end position="1756"/>
    </location>
</feature>
<dbReference type="Pfam" id="PF00172">
    <property type="entry name" value="Zn_clus"/>
    <property type="match status" value="1"/>
</dbReference>
<feature type="compositionally biased region" description="Polar residues" evidence="7">
    <location>
        <begin position="405"/>
        <end position="416"/>
    </location>
</feature>
<feature type="region of interest" description="Disordered" evidence="7">
    <location>
        <begin position="976"/>
        <end position="1066"/>
    </location>
</feature>
<feature type="region of interest" description="Disordered" evidence="7">
    <location>
        <begin position="872"/>
        <end position="937"/>
    </location>
</feature>
<evidence type="ECO:0000256" key="2">
    <source>
        <dbReference type="ARBA" id="ARBA00004186"/>
    </source>
</evidence>
<feature type="compositionally biased region" description="Polar residues" evidence="7">
    <location>
        <begin position="2398"/>
        <end position="2437"/>
    </location>
</feature>
<feature type="region of interest" description="Disordered" evidence="7">
    <location>
        <begin position="1233"/>
        <end position="1252"/>
    </location>
</feature>
<feature type="region of interest" description="Disordered" evidence="7">
    <location>
        <begin position="1424"/>
        <end position="1473"/>
    </location>
</feature>
<feature type="compositionally biased region" description="Basic and acidic residues" evidence="7">
    <location>
        <begin position="1278"/>
        <end position="1292"/>
    </location>
</feature>
<accession>A0A9P6VZZ5</accession>
<evidence type="ECO:0000256" key="6">
    <source>
        <dbReference type="ARBA" id="ARBA00023242"/>
    </source>
</evidence>
<feature type="compositionally biased region" description="Low complexity" evidence="7">
    <location>
        <begin position="1386"/>
        <end position="1402"/>
    </location>
</feature>
<evidence type="ECO:0000256" key="7">
    <source>
        <dbReference type="SAM" id="MobiDB-lite"/>
    </source>
</evidence>
<reference evidence="9 10" key="1">
    <citation type="submission" date="2020-11" db="EMBL/GenBank/DDBJ databases">
        <title>Kefir isolates.</title>
        <authorList>
            <person name="Marcisauskas S."/>
            <person name="Kim Y."/>
            <person name="Blasche S."/>
        </authorList>
    </citation>
    <scope>NUCLEOTIDE SEQUENCE [LARGE SCALE GENOMIC DNA]</scope>
    <source>
        <strain evidence="9 10">KR</strain>
    </source>
</reference>
<dbReference type="GO" id="GO:0005819">
    <property type="term" value="C:spindle"/>
    <property type="evidence" value="ECO:0007669"/>
    <property type="project" value="UniProtKB-SubCell"/>
</dbReference>
<feature type="region of interest" description="Disordered" evidence="7">
    <location>
        <begin position="2388"/>
        <end position="2437"/>
    </location>
</feature>
<dbReference type="Pfam" id="PF03941">
    <property type="entry name" value="INCENP_ARK-bind"/>
    <property type="match status" value="1"/>
</dbReference>
<feature type="region of interest" description="Disordered" evidence="7">
    <location>
        <begin position="253"/>
        <end position="290"/>
    </location>
</feature>
<feature type="compositionally biased region" description="Low complexity" evidence="7">
    <location>
        <begin position="599"/>
        <end position="617"/>
    </location>
</feature>
<dbReference type="Proteomes" id="UP000777482">
    <property type="component" value="Unassembled WGS sequence"/>
</dbReference>
<feature type="compositionally biased region" description="Polar residues" evidence="7">
    <location>
        <begin position="996"/>
        <end position="1005"/>
    </location>
</feature>
<feature type="compositionally biased region" description="Low complexity" evidence="7">
    <location>
        <begin position="1454"/>
        <end position="1473"/>
    </location>
</feature>
<feature type="compositionally biased region" description="Low complexity" evidence="7">
    <location>
        <begin position="1235"/>
        <end position="1252"/>
    </location>
</feature>
<feature type="compositionally biased region" description="Low complexity" evidence="7">
    <location>
        <begin position="1087"/>
        <end position="1096"/>
    </location>
</feature>
<feature type="region of interest" description="Disordered" evidence="7">
    <location>
        <begin position="1"/>
        <end position="54"/>
    </location>
</feature>
<evidence type="ECO:0000256" key="4">
    <source>
        <dbReference type="ARBA" id="ARBA00022490"/>
    </source>
</evidence>
<comment type="similarity">
    <text evidence="3">Belongs to the INCENP family.</text>
</comment>
<evidence type="ECO:0000256" key="1">
    <source>
        <dbReference type="ARBA" id="ARBA00004123"/>
    </source>
</evidence>
<gene>
    <name evidence="9" type="ORF">C6P46_005566</name>
</gene>
<keyword evidence="6" id="KW-0539">Nucleus</keyword>
<feature type="compositionally biased region" description="Low complexity" evidence="7">
    <location>
        <begin position="421"/>
        <end position="453"/>
    </location>
</feature>
<feature type="region of interest" description="Disordered" evidence="7">
    <location>
        <begin position="393"/>
        <end position="673"/>
    </location>
</feature>
<feature type="region of interest" description="Disordered" evidence="7">
    <location>
        <begin position="1626"/>
        <end position="1661"/>
    </location>
</feature>
<evidence type="ECO:0000256" key="3">
    <source>
        <dbReference type="ARBA" id="ARBA00010042"/>
    </source>
</evidence>
<proteinExistence type="inferred from homology"/>
<keyword evidence="5" id="KW-0206">Cytoskeleton</keyword>
<dbReference type="InterPro" id="IPR001138">
    <property type="entry name" value="Zn2Cys6_DnaBD"/>
</dbReference>
<feature type="compositionally biased region" description="Polar residues" evidence="7">
    <location>
        <begin position="730"/>
        <end position="739"/>
    </location>
</feature>
<feature type="region of interest" description="Disordered" evidence="7">
    <location>
        <begin position="1693"/>
        <end position="1724"/>
    </location>
</feature>
<dbReference type="InterPro" id="IPR050613">
    <property type="entry name" value="Sec_Metabolite_Reg"/>
</dbReference>
<feature type="compositionally biased region" description="Polar residues" evidence="7">
    <location>
        <begin position="545"/>
        <end position="561"/>
    </location>
</feature>
<comment type="subcellular location">
    <subcellularLocation>
        <location evidence="2">Cytoplasm</location>
        <location evidence="2">Cytoskeleton</location>
        <location evidence="2">Spindle</location>
    </subcellularLocation>
    <subcellularLocation>
        <location evidence="1">Nucleus</location>
    </subcellularLocation>
</comment>
<evidence type="ECO:0000259" key="8">
    <source>
        <dbReference type="PROSITE" id="PS50048"/>
    </source>
</evidence>
<evidence type="ECO:0000256" key="5">
    <source>
        <dbReference type="ARBA" id="ARBA00023212"/>
    </source>
</evidence>
<sequence>MSSRPQLHQHPRPYHVMPSSTGKPFDSGAASFVTSSSLAPPSHSSSTLTTSTTTSLANDRARHIALAHHAADQVRLSYLAKGLLSVSPNPPPSNTDHSRADQKLQLLRYTVEVEALDRGKNVQKRISVIFPIQPPAATAQQTLPNTTLCPRKARNIVRLPPIRNLSLLPPTPKVPRFRSLAPTAAPVLRVESETASANANDARRVAEDLARSTAEVGSAPAPDGRTAAWARDQQQRLRKRVYPFLTAATIEAPSTNGAASDGRQVGSRASAMTTLRGSGDSSASGSSLPAPMQLHSTSNALSSLVVLAHDSLRDHVSDYADAHRWIDSFFDKLESRATSSNGGPRPALSELMKTPGRKRTVGANATNHAAAGHSLASAKKDPLATLLFADAGSAKSHSPHDKENSTFSPTASGTRTSPRKLLSPLAAATASSRTGKPAAAPIRLSPRPASAPAPKEKAKAKSPAVPEPAPAQEPIVEEASVEPEQPARLAAEPPVQEEPEPTPAVLDAVEEEVKADLSIIGEEEEEDAAEGASSSRASEAATSLVTETQLSQPVVANTSAQLPPRSVLSPPRNVSNASSVAPEADAEEDHTVPLNDNPSTLRSVDLSSSLSASTTRTPGSSASRFTLGTYSAGKLGGLGIGSSPPPAGTAPATAGGRLANARISSGGPAPRQLNFVGLPKKSLGHGLGLGRGWNNQSASTVGDSQSSIATSNKSVALSDSAPATDVEVEQATTVTASGSTKRKSLTGPDLANKTPKLAEPALTEQELKRKRYEELNNRMQSLQARQSVLGGRASNVAGPFGANAIFGANKPFGGSSSSLFQSTAPLANTKSTVGAAQSAAVPASAPVSEAHPQATNARRPSVMERVRSFESNMTGTESMHPPSPSKIPAALTANSHHVARPTSPPLSPRRLASPGPASPRLMGRSATSSALPLANFGSPRSAAQSAMASPRLAAMTRSPTAQASVSISSMLESAPKAPVAKLQSPSKSPVRPDVTASATRSSTPVGSPPALNLQVDLAEAKARQQVDVESRAPEAPLAEKVVHEEDEEEEEEEEEEPTMSIRAVNASVDPATVAAVEAKKRAEAEAEAAAAAAAAAEAERVRNEREASARRAAEQAAGALEEQEAQREREELLKKRLPSLPEPKAPTDDEASSSDEEREVQATKVAQGAPPKGMPGSFAAEDVVDEMEQDEDDFTSMSVMSTATASSTLNLTQHQPFKPVVAHKATGVQKHAAKSSIASSVSTTSTLSRSVSNNALATSISKKPKIEVNAVKRAAAAAKKEKEERERQAALREEKRAALLKRKQEEERKAKVEGLEKKRKEREEAANKATKGSVVRGVKPKTDEEPAKKRKIEADGRSAQLSLAASQGRAGGMGPPPSALNKSTGASSALNKSAGASSALSKSTGATAMIGHSFMSSKINLAGGGATAQQARPPASSASKPLGPSSGNPAPPRVAVEQQQRAPAPAPEPEVYQELPDIDSEYSDSDDEVAQEQKQAALPGWAKSPNLVRALQRQQEINPDDIFGPIPKLSIGEMFRNANSTARLRLRTSSARWEGTDDLTQADIARYHRAMGFRSTSQQPGPSNNQHKPTGLSQHPRVCIHVVLSPKLDNLSLLASVTQAAPMQHPLTGVGHANSSSSANGASAAGVRQASSSHAGIGPSHLHALSLSQSPASSDAGEAGGFRPPNLAAAAAAKKARKFADGHHDEDGLDGEDGHSRKRSKQSLSCAECKRRKIKCDRRVPCSSCIKRGQPDSCSWEDAKIEPERQPFALADDVDDLRARLQLVERFINTLPPALKTSFVELGIKSMGQRPVNDINAADHEFEPSVLTSAYVKPEGSRDEAPPDSLNVLDSIIFDASTTMSADGLRREAANFDPDMTAWRTSIRRKAPVYVNPASGVNIGLDLCYSQADLDQQVRQCYDRVYKLLPEKEKCVRLVHHYFHQYEWFFAVLHKETFLCEVDRFWQMYPARRYEVDPAWLAILFSVLALASDEAGQASDAQSPDTDQILADHGTPLHAAAQRMFLLSDPGGKAQIRTILTITLFACWTIISAYGGGDFARFASWLAQGIRTGHKLGLHTLTSDPETMPPDDPALPPGKNSMKREMALKLWGFMIFFDHLGGSGRYRSYLIHPAQNSAPPLSNLNWSELSTTEWKVNPAPQSVLTDSTLERHKYQMARLARKTFDMLVVSPEPFNYGMIHELDREYREMLNAMPDAFQHEYATLEAQDPYIRSRRYIAMQGVHNRIVRLHRPFLVKGWEPNSRFAYSSEACVRSAKVVVLSHHNNLKLDFGLSRNLRMLYSHSLTAATVLAADLFQDNFQLALDVFSESVQQKLGSKTLRRIVAAARHVLSGLYEEQKKRRTRHMVRKATGQKDSSEPTFAELLLALSSEIDGRPGRATPEAPQSTSTVLAAPSNGSLPTPSSMTTNGYSNNNMGNSTPTIPNGVDTAFSSLAVHPDPKPISSNLMQDIGLIDFNGQTWDFWTQPPPSAANVGSAFGDAQSSDLSHLPYSNPADALVSDTGDLSSWFGTGTSTEQADQATQALLSQLTSGW</sequence>
<dbReference type="PROSITE" id="PS00463">
    <property type="entry name" value="ZN2_CY6_FUNGAL_1"/>
    <property type="match status" value="1"/>
</dbReference>
<feature type="compositionally biased region" description="Basic and acidic residues" evidence="7">
    <location>
        <begin position="1124"/>
        <end position="1134"/>
    </location>
</feature>
<feature type="compositionally biased region" description="Low complexity" evidence="7">
    <location>
        <begin position="530"/>
        <end position="544"/>
    </location>
</feature>
<dbReference type="PANTHER" id="PTHR31001">
    <property type="entry name" value="UNCHARACTERIZED TRANSCRIPTIONAL REGULATORY PROTEIN"/>
    <property type="match status" value="1"/>
</dbReference>
<dbReference type="SUPFAM" id="SSF57701">
    <property type="entry name" value="Zn2/Cys6 DNA-binding domain"/>
    <property type="match status" value="1"/>
</dbReference>
<dbReference type="SMART" id="SM00066">
    <property type="entry name" value="GAL4"/>
    <property type="match status" value="1"/>
</dbReference>
<feature type="compositionally biased region" description="Low complexity" evidence="7">
    <location>
        <begin position="1427"/>
        <end position="1441"/>
    </location>
</feature>
<dbReference type="EMBL" id="PUHQ01000061">
    <property type="protein sequence ID" value="KAG0658821.1"/>
    <property type="molecule type" value="Genomic_DNA"/>
</dbReference>